<evidence type="ECO:0000256" key="1">
    <source>
        <dbReference type="ARBA" id="ARBA00008769"/>
    </source>
</evidence>
<dbReference type="Proteomes" id="UP000553963">
    <property type="component" value="Unassembled WGS sequence"/>
</dbReference>
<evidence type="ECO:0000256" key="2">
    <source>
        <dbReference type="RuleBase" id="RU363072"/>
    </source>
</evidence>
<dbReference type="GO" id="GO:0008643">
    <property type="term" value="P:carbohydrate transport"/>
    <property type="evidence" value="ECO:0007669"/>
    <property type="project" value="InterPro"/>
</dbReference>
<dbReference type="Gene3D" id="2.40.160.180">
    <property type="entry name" value="Carbohydrate-selective porin OprB"/>
    <property type="match status" value="1"/>
</dbReference>
<dbReference type="InterPro" id="IPR007049">
    <property type="entry name" value="Carb-sel_porin_OprB"/>
</dbReference>
<sequence>MAVSSWRSGSCASADANPQSRAEEKRVKISGLLRQASVAVVLLTANAAFANDGLLQFGHIDAENASGAGVEIAAKHKTEGKTETASTSTEPAPSAPWGPVPTDKISLVNLAPGLVAFFNDGPVFGLPGTVVGDITERTQLLGDWGGTRTELARKGFFFDLYSTSYYQNIVWGGLKTGEAFVQNTQLSVNIDTGRAGWWSGGLIHLSAQSRLGDDPESTFTAGTVVPQYTGLVLPDPLEYNSFLPSEYFLVQALSKQARVVVGKIGTVILPDQTVFGDAFRYHFANFNFNKNPITANFFDPTALGALGVWSFSPRFAVVGGVLDPDTKADRLADSDTFSSVNIYLTSMISYDIGGLPGVFSPVYNWSNKPKINLDSPFGALASGAQGAQAIGSLLGLASNEGLPTNFKDESWFALATISQYLYLKDDAATVARKRKTGEQIRGIGVFARLGYAPQETNPITQDASVALFAYGLLDSREYDSFGIGYYYDKISDKLKNSIATISGGEAIAYDESGIEVFYNFAITPAVRLIPSYQHIWHPLAAEVAEQRESADIFQVRLTTAW</sequence>
<accession>A0A840AKK3</accession>
<feature type="region of interest" description="Disordered" evidence="3">
    <location>
        <begin position="75"/>
        <end position="98"/>
    </location>
</feature>
<gene>
    <name evidence="4" type="ORF">GGR25_000812</name>
</gene>
<feature type="compositionally biased region" description="Polar residues" evidence="3">
    <location>
        <begin position="1"/>
        <end position="20"/>
    </location>
</feature>
<dbReference type="AlphaFoldDB" id="A0A840AKK3"/>
<name>A0A840AKK3_9HYPH</name>
<dbReference type="InterPro" id="IPR052932">
    <property type="entry name" value="OprB_Porin"/>
</dbReference>
<proteinExistence type="inferred from homology"/>
<dbReference type="GO" id="GO:0016020">
    <property type="term" value="C:membrane"/>
    <property type="evidence" value="ECO:0007669"/>
    <property type="project" value="InterPro"/>
</dbReference>
<dbReference type="EMBL" id="JACIDS010000001">
    <property type="protein sequence ID" value="MBB3929793.1"/>
    <property type="molecule type" value="Genomic_DNA"/>
</dbReference>
<protein>
    <recommendedName>
        <fullName evidence="6">Porin</fullName>
    </recommendedName>
</protein>
<evidence type="ECO:0000313" key="5">
    <source>
        <dbReference type="Proteomes" id="UP000553963"/>
    </source>
</evidence>
<evidence type="ECO:0008006" key="6">
    <source>
        <dbReference type="Google" id="ProtNLM"/>
    </source>
</evidence>
<feature type="region of interest" description="Disordered" evidence="3">
    <location>
        <begin position="1"/>
        <end position="23"/>
    </location>
</feature>
<evidence type="ECO:0000256" key="3">
    <source>
        <dbReference type="SAM" id="MobiDB-lite"/>
    </source>
</evidence>
<reference evidence="4 5" key="1">
    <citation type="submission" date="2020-08" db="EMBL/GenBank/DDBJ databases">
        <title>Genomic Encyclopedia of Type Strains, Phase IV (KMG-IV): sequencing the most valuable type-strain genomes for metagenomic binning, comparative biology and taxonomic classification.</title>
        <authorList>
            <person name="Goeker M."/>
        </authorList>
    </citation>
    <scope>NUCLEOTIDE SEQUENCE [LARGE SCALE GENOMIC DNA]</scope>
    <source>
        <strain evidence="4 5">DSM 25966</strain>
    </source>
</reference>
<dbReference type="PANTHER" id="PTHR37944">
    <property type="entry name" value="PORIN B"/>
    <property type="match status" value="1"/>
</dbReference>
<dbReference type="Pfam" id="PF04966">
    <property type="entry name" value="OprB"/>
    <property type="match status" value="1"/>
</dbReference>
<dbReference type="GO" id="GO:0015288">
    <property type="term" value="F:porin activity"/>
    <property type="evidence" value="ECO:0007669"/>
    <property type="project" value="InterPro"/>
</dbReference>
<keyword evidence="5" id="KW-1185">Reference proteome</keyword>
<comment type="caution">
    <text evidence="4">The sequence shown here is derived from an EMBL/GenBank/DDBJ whole genome shotgun (WGS) entry which is preliminary data.</text>
</comment>
<dbReference type="InterPro" id="IPR038673">
    <property type="entry name" value="OprB_sf"/>
</dbReference>
<organism evidence="4 5">
    <name type="scientific">Kaistia hirudinis</name>
    <dbReference type="NCBI Taxonomy" id="1293440"/>
    <lineage>
        <taxon>Bacteria</taxon>
        <taxon>Pseudomonadati</taxon>
        <taxon>Pseudomonadota</taxon>
        <taxon>Alphaproteobacteria</taxon>
        <taxon>Hyphomicrobiales</taxon>
        <taxon>Kaistiaceae</taxon>
        <taxon>Kaistia</taxon>
    </lineage>
</organism>
<comment type="similarity">
    <text evidence="1 2">Belongs to the OprB family.</text>
</comment>
<dbReference type="PANTHER" id="PTHR37944:SF1">
    <property type="entry name" value="PORIN B"/>
    <property type="match status" value="1"/>
</dbReference>
<evidence type="ECO:0000313" key="4">
    <source>
        <dbReference type="EMBL" id="MBB3929793.1"/>
    </source>
</evidence>